<dbReference type="PANTHER" id="PTHR32552:SF81">
    <property type="entry name" value="TONB-DEPENDENT OUTER MEMBRANE RECEPTOR"/>
    <property type="match status" value="1"/>
</dbReference>
<dbReference type="GO" id="GO:0009279">
    <property type="term" value="C:cell outer membrane"/>
    <property type="evidence" value="ECO:0007669"/>
    <property type="project" value="UniProtKB-SubCell"/>
</dbReference>
<evidence type="ECO:0000256" key="10">
    <source>
        <dbReference type="ARBA" id="ARBA00023237"/>
    </source>
</evidence>
<proteinExistence type="inferred from homology"/>
<keyword evidence="6" id="KW-0408">Iron</keyword>
<keyword evidence="5 11" id="KW-0812">Transmembrane</keyword>
<comment type="caution">
    <text evidence="16">The sequence shown here is derived from an EMBL/GenBank/DDBJ whole genome shotgun (WGS) entry which is preliminary data.</text>
</comment>
<dbReference type="OrthoDB" id="7208812at2"/>
<evidence type="ECO:0000313" key="17">
    <source>
        <dbReference type="Proteomes" id="UP000319148"/>
    </source>
</evidence>
<name>A0A501PI77_9PROT</name>
<keyword evidence="4" id="KW-0410">Iron transport</keyword>
<feature type="chain" id="PRO_5021196093" evidence="13">
    <location>
        <begin position="35"/>
        <end position="813"/>
    </location>
</feature>
<keyword evidence="7" id="KW-0406">Ion transport</keyword>
<organism evidence="16 17">
    <name type="scientific">Emcibacter nanhaiensis</name>
    <dbReference type="NCBI Taxonomy" id="1505037"/>
    <lineage>
        <taxon>Bacteria</taxon>
        <taxon>Pseudomonadati</taxon>
        <taxon>Pseudomonadota</taxon>
        <taxon>Alphaproteobacteria</taxon>
        <taxon>Emcibacterales</taxon>
        <taxon>Emcibacteraceae</taxon>
        <taxon>Emcibacter</taxon>
    </lineage>
</organism>
<dbReference type="AlphaFoldDB" id="A0A501PI77"/>
<keyword evidence="17" id="KW-1185">Reference proteome</keyword>
<reference evidence="17" key="1">
    <citation type="submission" date="2019-06" db="EMBL/GenBank/DDBJ databases">
        <title>The complete genome of Emcibacter congregatus ZYLT.</title>
        <authorList>
            <person name="Zhao Z."/>
        </authorList>
    </citation>
    <scope>NUCLEOTIDE SEQUENCE [LARGE SCALE GENOMIC DNA]</scope>
    <source>
        <strain evidence="17">MCCC 1A06723</strain>
    </source>
</reference>
<comment type="similarity">
    <text evidence="11 12">Belongs to the TonB-dependent receptor family.</text>
</comment>
<dbReference type="SUPFAM" id="SSF56935">
    <property type="entry name" value="Porins"/>
    <property type="match status" value="1"/>
</dbReference>
<feature type="domain" description="TonB-dependent receptor plug" evidence="15">
    <location>
        <begin position="69"/>
        <end position="176"/>
    </location>
</feature>
<comment type="subcellular location">
    <subcellularLocation>
        <location evidence="1 11">Cell outer membrane</location>
        <topology evidence="1 11">Multi-pass membrane protein</topology>
    </subcellularLocation>
</comment>
<dbReference type="Gene3D" id="2.40.170.20">
    <property type="entry name" value="TonB-dependent receptor, beta-barrel domain"/>
    <property type="match status" value="1"/>
</dbReference>
<keyword evidence="8 12" id="KW-0798">TonB box</keyword>
<keyword evidence="3 11" id="KW-1134">Transmembrane beta strand</keyword>
<evidence type="ECO:0000256" key="2">
    <source>
        <dbReference type="ARBA" id="ARBA00022448"/>
    </source>
</evidence>
<evidence type="ECO:0000256" key="5">
    <source>
        <dbReference type="ARBA" id="ARBA00022692"/>
    </source>
</evidence>
<keyword evidence="9 11" id="KW-0472">Membrane</keyword>
<evidence type="ECO:0000259" key="15">
    <source>
        <dbReference type="Pfam" id="PF07715"/>
    </source>
</evidence>
<evidence type="ECO:0000256" key="11">
    <source>
        <dbReference type="PROSITE-ProRule" id="PRU01360"/>
    </source>
</evidence>
<evidence type="ECO:0000256" key="3">
    <source>
        <dbReference type="ARBA" id="ARBA00022452"/>
    </source>
</evidence>
<dbReference type="EMBL" id="VFIY01000008">
    <property type="protein sequence ID" value="TPD60170.1"/>
    <property type="molecule type" value="Genomic_DNA"/>
</dbReference>
<keyword evidence="10 11" id="KW-0998">Cell outer membrane</keyword>
<sequence length="813" mass="88673">MPKWRILSMYIIRTKYTGLKSLLLATAVSTPLLAGTIVQAEEEAAAENGNVSVFEEIVVTSQKREQMIQDVGLAVTALSGDQMRALGMTQSVDVARITPGVYVSGSIGGQMSQFTIRGVTQNDFTDSVESPVAVYVDEGYIAMMQGQTFSTFDVDRVEVIKGPQSTLFGRNATGGVVHYITRKPTEETEGFVDLTYGRFNQVKAEAAIGGALSDKVLGRVSVFYSYNDAFLKNEFPDGAVNIGGPVPGGGQDLYNDDTLAGRAQLLFKINDEAELLISGFAADSNLSEAPYQNVATIAEVDAQGRVINSYYSDADEVREAIGPGGVNAEVDGSGVATLRPVPGGDFFGYIDPDGSGWRTSKDFAFSDINQFTTYGTTAKLTWDIGNMTLIAISDYKHFDKFATNDVDAGPADQFVYASGADEDTFTQEIRLEGDSDRFRWITGLYYLYIDNSTQNGFLVMPSSVMSPAFLGAGVGADLVNLIDLTTNSYSAFGQIEYDLTDTLTFTAGARVIREEKDYAFSQGLYANADNLAIDTNTLIVPLRSDYAESAGDTFWAGKVQLDWRPTDDLLVYAGINRGVKAGSFNAKLPDGSTPLSDDAIGYGEEILTSYEIGFKATFMDGKARLNGAAYYYDYEDYQASVFSNVSSVTENADAMIKGMELELFINPASGLDIMLSASYVDAEVENLEIAPGVFRDVKPAFTPDFQATGLIRYEFEPEVFGGHVSVQADATFVDEIYHNIRNFDSQKLDSYVITNVRADWTSVDMDWTVSAFVSNVFDESYATIGFDLANLCGCNEMLYGKPRWWGVSVRRDF</sequence>
<keyword evidence="16" id="KW-0675">Receptor</keyword>
<dbReference type="Pfam" id="PF07715">
    <property type="entry name" value="Plug"/>
    <property type="match status" value="1"/>
</dbReference>
<evidence type="ECO:0000313" key="16">
    <source>
        <dbReference type="EMBL" id="TPD60170.1"/>
    </source>
</evidence>
<dbReference type="PROSITE" id="PS52016">
    <property type="entry name" value="TONB_DEPENDENT_REC_3"/>
    <property type="match status" value="1"/>
</dbReference>
<evidence type="ECO:0000256" key="1">
    <source>
        <dbReference type="ARBA" id="ARBA00004571"/>
    </source>
</evidence>
<evidence type="ECO:0000259" key="14">
    <source>
        <dbReference type="Pfam" id="PF00593"/>
    </source>
</evidence>
<dbReference type="InterPro" id="IPR039426">
    <property type="entry name" value="TonB-dep_rcpt-like"/>
</dbReference>
<evidence type="ECO:0000256" key="12">
    <source>
        <dbReference type="RuleBase" id="RU003357"/>
    </source>
</evidence>
<feature type="domain" description="TonB-dependent receptor-like beta-barrel" evidence="14">
    <location>
        <begin position="348"/>
        <end position="776"/>
    </location>
</feature>
<dbReference type="PANTHER" id="PTHR32552">
    <property type="entry name" value="FERRICHROME IRON RECEPTOR-RELATED"/>
    <property type="match status" value="1"/>
</dbReference>
<dbReference type="InterPro" id="IPR000531">
    <property type="entry name" value="Beta-barrel_TonB"/>
</dbReference>
<keyword evidence="2 11" id="KW-0813">Transport</keyword>
<evidence type="ECO:0000256" key="9">
    <source>
        <dbReference type="ARBA" id="ARBA00023136"/>
    </source>
</evidence>
<evidence type="ECO:0000256" key="13">
    <source>
        <dbReference type="SAM" id="SignalP"/>
    </source>
</evidence>
<keyword evidence="13" id="KW-0732">Signal</keyword>
<evidence type="ECO:0000256" key="6">
    <source>
        <dbReference type="ARBA" id="ARBA00023004"/>
    </source>
</evidence>
<dbReference type="GO" id="GO:0006826">
    <property type="term" value="P:iron ion transport"/>
    <property type="evidence" value="ECO:0007669"/>
    <property type="project" value="UniProtKB-KW"/>
</dbReference>
<feature type="signal peptide" evidence="13">
    <location>
        <begin position="1"/>
        <end position="34"/>
    </location>
</feature>
<dbReference type="Gene3D" id="2.170.130.10">
    <property type="entry name" value="TonB-dependent receptor, plug domain"/>
    <property type="match status" value="1"/>
</dbReference>
<dbReference type="Proteomes" id="UP000319148">
    <property type="component" value="Unassembled WGS sequence"/>
</dbReference>
<dbReference type="InterPro" id="IPR037066">
    <property type="entry name" value="Plug_dom_sf"/>
</dbReference>
<dbReference type="InterPro" id="IPR036942">
    <property type="entry name" value="Beta-barrel_TonB_sf"/>
</dbReference>
<evidence type="ECO:0000256" key="8">
    <source>
        <dbReference type="ARBA" id="ARBA00023077"/>
    </source>
</evidence>
<evidence type="ECO:0000256" key="7">
    <source>
        <dbReference type="ARBA" id="ARBA00023065"/>
    </source>
</evidence>
<evidence type="ECO:0000256" key="4">
    <source>
        <dbReference type="ARBA" id="ARBA00022496"/>
    </source>
</evidence>
<protein>
    <submittedName>
        <fullName evidence="16">TonB-dependent receptor</fullName>
    </submittedName>
</protein>
<accession>A0A501PI77</accession>
<dbReference type="InterPro" id="IPR012910">
    <property type="entry name" value="Plug_dom"/>
</dbReference>
<dbReference type="Pfam" id="PF00593">
    <property type="entry name" value="TonB_dep_Rec_b-barrel"/>
    <property type="match status" value="1"/>
</dbReference>
<gene>
    <name evidence="16" type="ORF">FIV46_08930</name>
</gene>